<evidence type="ECO:0000313" key="1">
    <source>
        <dbReference type="EMBL" id="CAK4032682.1"/>
    </source>
</evidence>
<accession>A0AAI8Z589</accession>
<dbReference type="EMBL" id="CAVMBE010000068">
    <property type="protein sequence ID" value="CAK4032682.1"/>
    <property type="molecule type" value="Genomic_DNA"/>
</dbReference>
<reference evidence="1" key="1">
    <citation type="submission" date="2023-11" db="EMBL/GenBank/DDBJ databases">
        <authorList>
            <person name="Alioto T."/>
            <person name="Alioto T."/>
            <person name="Gomez Garrido J."/>
        </authorList>
    </citation>
    <scope>NUCLEOTIDE SEQUENCE</scope>
</reference>
<comment type="caution">
    <text evidence="1">The sequence shown here is derived from an EMBL/GenBank/DDBJ whole genome shotgun (WGS) entry which is preliminary data.</text>
</comment>
<dbReference type="AlphaFoldDB" id="A0AAI8Z589"/>
<protein>
    <submittedName>
        <fullName evidence="1">Uncharacterized protein</fullName>
    </submittedName>
</protein>
<keyword evidence="2" id="KW-1185">Reference proteome</keyword>
<name>A0AAI8Z589_9PEZI</name>
<gene>
    <name evidence="1" type="ORF">LECACI_7A007840</name>
</gene>
<dbReference type="Proteomes" id="UP001296104">
    <property type="component" value="Unassembled WGS sequence"/>
</dbReference>
<proteinExistence type="predicted"/>
<sequence>MPTLTATPTELRSMHSAMQQRTIPHHIDATALDQFINKLLPADIATAPPSRTFAARTALASFANRTQKLEEKKDAEELTDTDVNEEPRSCLIMIGEADTPLRTCTLIWIDRRDKLARIFSPGTDKLRGEWTRLVTDACNLTSHRISDLTFYRPMGITEGEDHTGNRAAIDADNASLAAIAAQLLLGVSSNPPPPSPEDTGVWRELVHTLCSTDAPLPRLDEHLRAEVASWGSVTRGESAKTASALLKYVAKEVGRTNTIAAFYLEGLLRSWCTG</sequence>
<evidence type="ECO:0000313" key="2">
    <source>
        <dbReference type="Proteomes" id="UP001296104"/>
    </source>
</evidence>
<organism evidence="1 2">
    <name type="scientific">Lecanosticta acicola</name>
    <dbReference type="NCBI Taxonomy" id="111012"/>
    <lineage>
        <taxon>Eukaryota</taxon>
        <taxon>Fungi</taxon>
        <taxon>Dikarya</taxon>
        <taxon>Ascomycota</taxon>
        <taxon>Pezizomycotina</taxon>
        <taxon>Dothideomycetes</taxon>
        <taxon>Dothideomycetidae</taxon>
        <taxon>Mycosphaerellales</taxon>
        <taxon>Mycosphaerellaceae</taxon>
        <taxon>Lecanosticta</taxon>
    </lineage>
</organism>